<feature type="region of interest" description="Disordered" evidence="1">
    <location>
        <begin position="40"/>
        <end position="107"/>
    </location>
</feature>
<organism evidence="2 3">
    <name type="scientific">Ambrosia artemisiifolia</name>
    <name type="common">Common ragweed</name>
    <dbReference type="NCBI Taxonomy" id="4212"/>
    <lineage>
        <taxon>Eukaryota</taxon>
        <taxon>Viridiplantae</taxon>
        <taxon>Streptophyta</taxon>
        <taxon>Embryophyta</taxon>
        <taxon>Tracheophyta</taxon>
        <taxon>Spermatophyta</taxon>
        <taxon>Magnoliopsida</taxon>
        <taxon>eudicotyledons</taxon>
        <taxon>Gunneridae</taxon>
        <taxon>Pentapetalae</taxon>
        <taxon>asterids</taxon>
        <taxon>campanulids</taxon>
        <taxon>Asterales</taxon>
        <taxon>Asteraceae</taxon>
        <taxon>Asteroideae</taxon>
        <taxon>Heliantheae alliance</taxon>
        <taxon>Heliantheae</taxon>
        <taxon>Ambrosia</taxon>
    </lineage>
</organism>
<comment type="caution">
    <text evidence="2">The sequence shown here is derived from an EMBL/GenBank/DDBJ whole genome shotgun (WGS) entry which is preliminary data.</text>
</comment>
<reference evidence="2" key="1">
    <citation type="submission" date="2022-06" db="EMBL/GenBank/DDBJ databases">
        <title>Uncovering the hologenomic basis of an extraordinary plant invasion.</title>
        <authorList>
            <person name="Bieker V.C."/>
            <person name="Martin M.D."/>
            <person name="Gilbert T."/>
            <person name="Hodgins K."/>
            <person name="Battlay P."/>
            <person name="Petersen B."/>
            <person name="Wilson J."/>
        </authorList>
    </citation>
    <scope>NUCLEOTIDE SEQUENCE</scope>
    <source>
        <strain evidence="2">AA19_3_7</strain>
        <tissue evidence="2">Leaf</tissue>
    </source>
</reference>
<evidence type="ECO:0000313" key="2">
    <source>
        <dbReference type="EMBL" id="KAI7744924.1"/>
    </source>
</evidence>
<gene>
    <name evidence="2" type="ORF">M8C21_015936</name>
</gene>
<proteinExistence type="predicted"/>
<dbReference type="EMBL" id="JAMZMK010007406">
    <property type="protein sequence ID" value="KAI7744924.1"/>
    <property type="molecule type" value="Genomic_DNA"/>
</dbReference>
<dbReference type="Proteomes" id="UP001206925">
    <property type="component" value="Unassembled WGS sequence"/>
</dbReference>
<evidence type="ECO:0000313" key="3">
    <source>
        <dbReference type="Proteomes" id="UP001206925"/>
    </source>
</evidence>
<name>A0AAD5GL34_AMBAR</name>
<keyword evidence="3" id="KW-1185">Reference proteome</keyword>
<dbReference type="AlphaFoldDB" id="A0AAD5GL34"/>
<evidence type="ECO:0000256" key="1">
    <source>
        <dbReference type="SAM" id="MobiDB-lite"/>
    </source>
</evidence>
<feature type="compositionally biased region" description="Basic and acidic residues" evidence="1">
    <location>
        <begin position="58"/>
        <end position="70"/>
    </location>
</feature>
<accession>A0AAD5GL34</accession>
<sequence>MDIVMLSLNLITPKSAHSAVETRFIRFEDRVCEIQYKIIPNQGGHNNMGRPPYGRGGFKTEDSWHRDGEGRGNGNWGNKHIDYENFGQHSGQAREFNQRRNHHFQAR</sequence>
<protein>
    <submittedName>
        <fullName evidence="2">Uncharacterized protein</fullName>
    </submittedName>
</protein>